<keyword evidence="2" id="KW-0378">Hydrolase</keyword>
<comment type="caution">
    <text evidence="7">The sequence shown here is derived from an EMBL/GenBank/DDBJ whole genome shotgun (WGS) entry which is preliminary data.</text>
</comment>
<keyword evidence="4" id="KW-0472">Membrane</keyword>
<feature type="compositionally biased region" description="Pro residues" evidence="3">
    <location>
        <begin position="427"/>
        <end position="440"/>
    </location>
</feature>
<sequence>MTTKSRAAVFDGGIDTNIKWQSNDKSRARRAVTAVVAALAIITFVHFGHQHKSTVLSSPPSPHQHLNQTPNQPFRWADIPPSRTLTWHPCYLTATTPSGLDCARLDVPLDWLAPSDDHRVTLAVIRLRASTPDKAAHRGPIIFNPGGPGGSGIWALRDHGRDLQAIVGEDYDIVSFDPRGVGASTPRIDCWRGRAADRALWELQEVGVVDAHPGVLNDAYARAGAFSKVCEERLGGEGGLLRFSSTASSARDMREVMEQMGEKKLKYWGFSYGTVLGGTFAAMYPGLVERMVCDGNVDYNEWYHNAHINFLRDADKVMDSFYFHCHRAGPLRCAFHAATPDLIRARLDALLDTLRTTPVLVPPPPSDTDDTPSLPELITYSKAKRMIATALYQPILRFPSIAVVLAGLELGDGTPYQSYTALDGPPSPLPLCPASPPPHSPDPDTSGGDTPDAFSAVLCADAPAWNETPSSFAAYAAALQTMSRASGAVNVASRLSCAGRGDVRAKWRFAGPFAGVETHHPLLFVSNEADNVTPLVSARNNSAGFVGSRVLVQRGSVGHTSLAAGSRCTAGVVRGYFREGRMPREGEVCDGDGVPFGEEVAGEGDDEVGRAVGRLMGDRRWVGGFGG</sequence>
<accession>A0AA40FAQ7</accession>
<organism evidence="7 8">
    <name type="scientific">Schizothecium vesticola</name>
    <dbReference type="NCBI Taxonomy" id="314040"/>
    <lineage>
        <taxon>Eukaryota</taxon>
        <taxon>Fungi</taxon>
        <taxon>Dikarya</taxon>
        <taxon>Ascomycota</taxon>
        <taxon>Pezizomycotina</taxon>
        <taxon>Sordariomycetes</taxon>
        <taxon>Sordariomycetidae</taxon>
        <taxon>Sordariales</taxon>
        <taxon>Schizotheciaceae</taxon>
        <taxon>Schizothecium</taxon>
    </lineage>
</organism>
<feature type="region of interest" description="Disordered" evidence="3">
    <location>
        <begin position="53"/>
        <end position="75"/>
    </location>
</feature>
<dbReference type="AlphaFoldDB" id="A0AA40FAQ7"/>
<evidence type="ECO:0000259" key="6">
    <source>
        <dbReference type="Pfam" id="PF08386"/>
    </source>
</evidence>
<evidence type="ECO:0000259" key="5">
    <source>
        <dbReference type="Pfam" id="PF00561"/>
    </source>
</evidence>
<dbReference type="PANTHER" id="PTHR43248:SF25">
    <property type="entry name" value="AB HYDROLASE-1 DOMAIN-CONTAINING PROTEIN-RELATED"/>
    <property type="match status" value="1"/>
</dbReference>
<evidence type="ECO:0000256" key="3">
    <source>
        <dbReference type="SAM" id="MobiDB-lite"/>
    </source>
</evidence>
<keyword evidence="8" id="KW-1185">Reference proteome</keyword>
<feature type="transmembrane region" description="Helical" evidence="4">
    <location>
        <begin position="31"/>
        <end position="49"/>
    </location>
</feature>
<dbReference type="SUPFAM" id="SSF53474">
    <property type="entry name" value="alpha/beta-Hydrolases"/>
    <property type="match status" value="1"/>
</dbReference>
<dbReference type="Pfam" id="PF00561">
    <property type="entry name" value="Abhydrolase_1"/>
    <property type="match status" value="1"/>
</dbReference>
<feature type="compositionally biased region" description="Polar residues" evidence="3">
    <location>
        <begin position="53"/>
        <end position="72"/>
    </location>
</feature>
<dbReference type="GO" id="GO:0016787">
    <property type="term" value="F:hydrolase activity"/>
    <property type="evidence" value="ECO:0007669"/>
    <property type="project" value="UniProtKB-KW"/>
</dbReference>
<reference evidence="7" key="1">
    <citation type="submission" date="2023-06" db="EMBL/GenBank/DDBJ databases">
        <title>Genome-scale phylogeny and comparative genomics of the fungal order Sordariales.</title>
        <authorList>
            <consortium name="Lawrence Berkeley National Laboratory"/>
            <person name="Hensen N."/>
            <person name="Bonometti L."/>
            <person name="Westerberg I."/>
            <person name="Brannstrom I.O."/>
            <person name="Guillou S."/>
            <person name="Cros-Aarteil S."/>
            <person name="Calhoun S."/>
            <person name="Haridas S."/>
            <person name="Kuo A."/>
            <person name="Mondo S."/>
            <person name="Pangilinan J."/>
            <person name="Riley R."/>
            <person name="LaButti K."/>
            <person name="Andreopoulos B."/>
            <person name="Lipzen A."/>
            <person name="Chen C."/>
            <person name="Yanf M."/>
            <person name="Daum C."/>
            <person name="Ng V."/>
            <person name="Clum A."/>
            <person name="Steindorff A."/>
            <person name="Ohm R."/>
            <person name="Martin F."/>
            <person name="Silar P."/>
            <person name="Natvig D."/>
            <person name="Lalanne C."/>
            <person name="Gautier V."/>
            <person name="Ament-velasquez S.L."/>
            <person name="Kruys A."/>
            <person name="Hutchinson M.I."/>
            <person name="Powell A.J."/>
            <person name="Barry K."/>
            <person name="Miller A.N."/>
            <person name="Grigoriev I.V."/>
            <person name="Debuchy R."/>
            <person name="Gladieux P."/>
            <person name="Thoren M.H."/>
            <person name="Johannesson H."/>
        </authorList>
    </citation>
    <scope>NUCLEOTIDE SEQUENCE</scope>
    <source>
        <strain evidence="7">SMH3187-1</strain>
    </source>
</reference>
<keyword evidence="4" id="KW-0812">Transmembrane</keyword>
<feature type="region of interest" description="Disordered" evidence="3">
    <location>
        <begin position="427"/>
        <end position="452"/>
    </location>
</feature>
<evidence type="ECO:0000313" key="8">
    <source>
        <dbReference type="Proteomes" id="UP001172155"/>
    </source>
</evidence>
<dbReference type="Proteomes" id="UP001172155">
    <property type="component" value="Unassembled WGS sequence"/>
</dbReference>
<dbReference type="PANTHER" id="PTHR43248">
    <property type="entry name" value="2-SUCCINYL-6-HYDROXY-2,4-CYCLOHEXADIENE-1-CARBOXYLATE SYNTHASE"/>
    <property type="match status" value="1"/>
</dbReference>
<evidence type="ECO:0000256" key="1">
    <source>
        <dbReference type="ARBA" id="ARBA00010088"/>
    </source>
</evidence>
<gene>
    <name evidence="7" type="ORF">B0T18DRAFT_316709</name>
</gene>
<name>A0AA40FAQ7_9PEZI</name>
<evidence type="ECO:0000256" key="2">
    <source>
        <dbReference type="ARBA" id="ARBA00022801"/>
    </source>
</evidence>
<evidence type="ECO:0000313" key="7">
    <source>
        <dbReference type="EMBL" id="KAK0754340.1"/>
    </source>
</evidence>
<dbReference type="Pfam" id="PF08386">
    <property type="entry name" value="Abhydrolase_4"/>
    <property type="match status" value="1"/>
</dbReference>
<comment type="similarity">
    <text evidence="1">Belongs to the peptidase S33 family.</text>
</comment>
<dbReference type="InterPro" id="IPR000073">
    <property type="entry name" value="AB_hydrolase_1"/>
</dbReference>
<protein>
    <submittedName>
        <fullName evidence="7">TAP-like protein-domain-containing protein</fullName>
    </submittedName>
</protein>
<feature type="domain" description="AB hydrolase-1" evidence="5">
    <location>
        <begin position="140"/>
        <end position="321"/>
    </location>
</feature>
<feature type="domain" description="Peptidase S33 tripeptidyl aminopeptidase-like C-terminal" evidence="6">
    <location>
        <begin position="488"/>
        <end position="589"/>
    </location>
</feature>
<keyword evidence="4" id="KW-1133">Transmembrane helix</keyword>
<dbReference type="Gene3D" id="3.40.50.1820">
    <property type="entry name" value="alpha/beta hydrolase"/>
    <property type="match status" value="1"/>
</dbReference>
<proteinExistence type="inferred from homology"/>
<dbReference type="EMBL" id="JAUKUD010000001">
    <property type="protein sequence ID" value="KAK0754340.1"/>
    <property type="molecule type" value="Genomic_DNA"/>
</dbReference>
<feature type="compositionally biased region" description="Low complexity" evidence="3">
    <location>
        <begin position="443"/>
        <end position="452"/>
    </location>
</feature>
<evidence type="ECO:0000256" key="4">
    <source>
        <dbReference type="SAM" id="Phobius"/>
    </source>
</evidence>
<dbReference type="InterPro" id="IPR051601">
    <property type="entry name" value="Serine_prot/Carboxylest_S33"/>
</dbReference>
<dbReference type="InterPro" id="IPR013595">
    <property type="entry name" value="Pept_S33_TAP-like_C"/>
</dbReference>
<dbReference type="InterPro" id="IPR029058">
    <property type="entry name" value="AB_hydrolase_fold"/>
</dbReference>